<reference evidence="2" key="2">
    <citation type="journal article" date="2015" name="Genome Biol.">
        <title>Comparative genomics of Steinernema reveals deeply conserved gene regulatory networks.</title>
        <authorList>
            <person name="Dillman A.R."/>
            <person name="Macchietto M."/>
            <person name="Porter C.F."/>
            <person name="Rogers A."/>
            <person name="Williams B."/>
            <person name="Antoshechkin I."/>
            <person name="Lee M.M."/>
            <person name="Goodwin Z."/>
            <person name="Lu X."/>
            <person name="Lewis E.E."/>
            <person name="Goodrich-Blair H."/>
            <person name="Stock S.P."/>
            <person name="Adams B.J."/>
            <person name="Sternberg P.W."/>
            <person name="Mortazavi A."/>
        </authorList>
    </citation>
    <scope>NUCLEOTIDE SEQUENCE [LARGE SCALE GENOMIC DNA]</scope>
    <source>
        <strain evidence="2">ALL</strain>
    </source>
</reference>
<evidence type="ECO:0000256" key="1">
    <source>
        <dbReference type="ARBA" id="ARBA00024339"/>
    </source>
</evidence>
<dbReference type="InterPro" id="IPR005373">
    <property type="entry name" value="PHAF1"/>
</dbReference>
<proteinExistence type="inferred from homology"/>
<dbReference type="PANTHER" id="PTHR13465:SF2">
    <property type="entry name" value="PHAGOSOME ASSEMBLY FACTOR 1"/>
    <property type="match status" value="1"/>
</dbReference>
<dbReference type="AlphaFoldDB" id="A0A4U5P7P8"/>
<dbReference type="GO" id="GO:0043001">
    <property type="term" value="P:Golgi to plasma membrane protein transport"/>
    <property type="evidence" value="ECO:0007669"/>
    <property type="project" value="TreeGrafter"/>
</dbReference>
<reference evidence="2" key="3">
    <citation type="journal article" date="2019" name="G3 (Bethesda)">
        <title>Hybrid Assembly of the Genome of the Entomopathogenic Nematode Steinernema carpocapsae Identifies the X-Chromosome.</title>
        <authorList>
            <person name="Serra L."/>
            <person name="Macchietto M."/>
            <person name="Macias-Munoz A."/>
            <person name="McGill C.J."/>
            <person name="Rodriguez I.M."/>
            <person name="Rodriguez B."/>
            <person name="Murad R."/>
            <person name="Mortazavi A."/>
        </authorList>
    </citation>
    <scope>NUCLEOTIDE SEQUENCE</scope>
    <source>
        <strain evidence="2">ALL</strain>
    </source>
</reference>
<comment type="similarity">
    <text evidence="1">Belongs to the PHAF1 family.</text>
</comment>
<reference evidence="2" key="1">
    <citation type="submission" date="2013-11" db="EMBL/GenBank/DDBJ databases">
        <authorList>
            <person name="Sternberg P."/>
            <person name="Dillman A."/>
            <person name="Macchietto M."/>
        </authorList>
    </citation>
    <scope>NUCLEOTIDE SEQUENCE</scope>
    <source>
        <strain evidence="2">ALL</strain>
    </source>
</reference>
<dbReference type="EMBL" id="AZBU02000002">
    <property type="protein sequence ID" value="TKR92110.1"/>
    <property type="molecule type" value="Genomic_DNA"/>
</dbReference>
<comment type="caution">
    <text evidence="2">The sequence shown here is derived from an EMBL/GenBank/DDBJ whole genome shotgun (WGS) entry which is preliminary data.</text>
</comment>
<dbReference type="InterPro" id="IPR039156">
    <property type="entry name" value="PHAF1/BROMI"/>
</dbReference>
<sequence length="324" mass="36685">MESFRFASPSLPGEMSTVSIQEFEVLPETSLRNEQVEFLLGMQLNQAITCLTNNARTMKNIELSYSKKEPLSRDITITLKNDGIRLHFDPRKQRLRLIEIYDLQNISLRYGTTVFSKPGEEANYNKVESTFGATHPGVYDDKQKLFMLSWRGVAFWFATGQDSSTVQAAYSHGLGSLQFPTASLPPLTRMTIFKGDNPKDFIVPQIPPQTYCGVNYLQTLEVIRRDEDNLITGVKFVFNAEALAPMGNRSSSELAICKFEKIVSFGDTQESVTSALGAPSKIFYKSDERMLIQRNAGDRSENLNDNRPDFFFNYFSMGVYKTLC</sequence>
<dbReference type="Pfam" id="PF03676">
    <property type="entry name" value="PHAF1"/>
    <property type="match status" value="1"/>
</dbReference>
<protein>
    <submittedName>
        <fullName evidence="2">Uncharacterized protein</fullName>
    </submittedName>
</protein>
<name>A0A4U5P7P8_STECR</name>
<organism evidence="2">
    <name type="scientific">Steinernema carpocapsae</name>
    <name type="common">Entomopathogenic nematode</name>
    <dbReference type="NCBI Taxonomy" id="34508"/>
    <lineage>
        <taxon>Eukaryota</taxon>
        <taxon>Metazoa</taxon>
        <taxon>Ecdysozoa</taxon>
        <taxon>Nematoda</taxon>
        <taxon>Chromadorea</taxon>
        <taxon>Rhabditida</taxon>
        <taxon>Tylenchina</taxon>
        <taxon>Panagrolaimomorpha</taxon>
        <taxon>Strongyloidoidea</taxon>
        <taxon>Steinernematidae</taxon>
        <taxon>Steinernema</taxon>
    </lineage>
</organism>
<dbReference type="GO" id="GO:0005802">
    <property type="term" value="C:trans-Golgi network"/>
    <property type="evidence" value="ECO:0007669"/>
    <property type="project" value="TreeGrafter"/>
</dbReference>
<dbReference type="PANTHER" id="PTHR13465">
    <property type="entry name" value="UPF0183 PROTEIN"/>
    <property type="match status" value="1"/>
</dbReference>
<dbReference type="OrthoDB" id="411211at2759"/>
<accession>A0A4U5P7P8</accession>
<evidence type="ECO:0000313" key="2">
    <source>
        <dbReference type="EMBL" id="TKR92110.1"/>
    </source>
</evidence>
<gene>
    <name evidence="2" type="ORF">L596_006826</name>
</gene>